<dbReference type="EMBL" id="CAJFCI010000015">
    <property type="protein sequence ID" value="CAD5106030.1"/>
    <property type="molecule type" value="Genomic_DNA"/>
</dbReference>
<keyword evidence="8" id="KW-1185">Reference proteome</keyword>
<accession>A0A7U7I7B1</accession>
<comment type="caution">
    <text evidence="7">The sequence shown here is derived from an EMBL/GenBank/DDBJ whole genome shotgun (WGS) entry which is preliminary data.</text>
</comment>
<evidence type="ECO:0000313" key="7">
    <source>
        <dbReference type="EMBL" id="CAD5106030.1"/>
    </source>
</evidence>
<evidence type="ECO:0000256" key="5">
    <source>
        <dbReference type="ARBA" id="ARBA00023136"/>
    </source>
</evidence>
<name>A0A7U7I7B1_9GAMM</name>
<evidence type="ECO:0000256" key="1">
    <source>
        <dbReference type="ARBA" id="ARBA00004141"/>
    </source>
</evidence>
<evidence type="ECO:0000313" key="8">
    <source>
        <dbReference type="Proteomes" id="UP000583387"/>
    </source>
</evidence>
<protein>
    <recommendedName>
        <fullName evidence="9">DUF423 domain-containing protein</fullName>
    </recommendedName>
</protein>
<dbReference type="GO" id="GO:0005886">
    <property type="term" value="C:plasma membrane"/>
    <property type="evidence" value="ECO:0007669"/>
    <property type="project" value="TreeGrafter"/>
</dbReference>
<evidence type="ECO:0000256" key="2">
    <source>
        <dbReference type="ARBA" id="ARBA00009694"/>
    </source>
</evidence>
<proteinExistence type="inferred from homology"/>
<reference evidence="7 8" key="1">
    <citation type="submission" date="2020-08" db="EMBL/GenBank/DDBJ databases">
        <authorList>
            <person name="Criscuolo A."/>
        </authorList>
    </citation>
    <scope>NUCLEOTIDE SEQUENCE [LARGE SCALE GENOMIC DNA]</scope>
    <source>
        <strain evidence="7">CIP111764</strain>
    </source>
</reference>
<comment type="similarity">
    <text evidence="2">Belongs to the UPF0382 family.</text>
</comment>
<feature type="transmembrane region" description="Helical" evidence="6">
    <location>
        <begin position="44"/>
        <end position="61"/>
    </location>
</feature>
<evidence type="ECO:0000256" key="6">
    <source>
        <dbReference type="SAM" id="Phobius"/>
    </source>
</evidence>
<evidence type="ECO:0000256" key="3">
    <source>
        <dbReference type="ARBA" id="ARBA00022692"/>
    </source>
</evidence>
<keyword evidence="3 6" id="KW-0812">Transmembrane</keyword>
<dbReference type="Pfam" id="PF04241">
    <property type="entry name" value="DUF423"/>
    <property type="match status" value="1"/>
</dbReference>
<feature type="transmembrane region" description="Helical" evidence="6">
    <location>
        <begin position="68"/>
        <end position="90"/>
    </location>
</feature>
<dbReference type="PANTHER" id="PTHR43461:SF1">
    <property type="entry name" value="TRANSMEMBRANE PROTEIN 256"/>
    <property type="match status" value="1"/>
</dbReference>
<evidence type="ECO:0008006" key="9">
    <source>
        <dbReference type="Google" id="ProtNLM"/>
    </source>
</evidence>
<gene>
    <name evidence="7" type="ORF">PSEWESI4_00289</name>
</gene>
<dbReference type="RefSeq" id="WP_187669429.1">
    <property type="nucleotide sequence ID" value="NZ_CAJFCI010000015.1"/>
</dbReference>
<keyword evidence="5 6" id="KW-0472">Membrane</keyword>
<comment type="subcellular location">
    <subcellularLocation>
        <location evidence="1">Membrane</location>
        <topology evidence="1">Multi-pass membrane protein</topology>
    </subcellularLocation>
</comment>
<dbReference type="InterPro" id="IPR006696">
    <property type="entry name" value="DUF423"/>
</dbReference>
<evidence type="ECO:0000256" key="4">
    <source>
        <dbReference type="ARBA" id="ARBA00022989"/>
    </source>
</evidence>
<dbReference type="AlphaFoldDB" id="A0A7U7I7B1"/>
<sequence length="124" mass="12766">MLRILLLLAAFFGFTAVALGAFAAHGLKSQLSPDLLAVFQTGVHYQMVHALALLAVVLLGLHAPGKALLVAGGLFVLGILLFSGSLYLLSLSGVRILGAITPFGGVAFLGGWLSLGVAAWNLAR</sequence>
<feature type="transmembrane region" description="Helical" evidence="6">
    <location>
        <begin position="96"/>
        <end position="123"/>
    </location>
</feature>
<dbReference type="PANTHER" id="PTHR43461">
    <property type="entry name" value="TRANSMEMBRANE PROTEIN 256"/>
    <property type="match status" value="1"/>
</dbReference>
<organism evidence="7 8">
    <name type="scientific">Zestomonas carbonaria</name>
    <dbReference type="NCBI Taxonomy" id="2762745"/>
    <lineage>
        <taxon>Bacteria</taxon>
        <taxon>Pseudomonadati</taxon>
        <taxon>Pseudomonadota</taxon>
        <taxon>Gammaproteobacteria</taxon>
        <taxon>Pseudomonadales</taxon>
        <taxon>Pseudomonadaceae</taxon>
        <taxon>Zestomonas</taxon>
    </lineage>
</organism>
<dbReference type="Proteomes" id="UP000583387">
    <property type="component" value="Unassembled WGS sequence"/>
</dbReference>
<keyword evidence="4 6" id="KW-1133">Transmembrane helix</keyword>